<keyword evidence="8" id="KW-0508">mRNA splicing</keyword>
<feature type="region of interest" description="Disordered" evidence="12">
    <location>
        <begin position="101"/>
        <end position="161"/>
    </location>
</feature>
<dbReference type="PROSITE" id="PS51192">
    <property type="entry name" value="HELICASE_ATP_BIND_1"/>
    <property type="match status" value="1"/>
</dbReference>
<reference evidence="15 16" key="1">
    <citation type="submission" date="2017-09" db="EMBL/GenBank/DDBJ databases">
        <authorList>
            <consortium name="International Durum Wheat Genome Sequencing Consortium (IDWGSC)"/>
            <person name="Milanesi L."/>
        </authorList>
    </citation>
    <scope>NUCLEOTIDE SEQUENCE [LARGE SCALE GENOMIC DNA]</scope>
    <source>
        <strain evidence="16">cv. Svevo</strain>
    </source>
</reference>
<dbReference type="Pfam" id="PF00270">
    <property type="entry name" value="DEAD"/>
    <property type="match status" value="1"/>
</dbReference>
<dbReference type="GO" id="GO:0003724">
    <property type="term" value="F:RNA helicase activity"/>
    <property type="evidence" value="ECO:0007669"/>
    <property type="project" value="UniProtKB-EC"/>
</dbReference>
<dbReference type="FunFam" id="3.40.50.300:FF:000007">
    <property type="entry name" value="Pre-mRNA-splicing factor ATP-dependent RNA helicase"/>
    <property type="match status" value="1"/>
</dbReference>
<evidence type="ECO:0000256" key="3">
    <source>
        <dbReference type="ARBA" id="ARBA00022728"/>
    </source>
</evidence>
<keyword evidence="2" id="KW-0507">mRNA processing</keyword>
<dbReference type="SMART" id="SM00487">
    <property type="entry name" value="DEXDc"/>
    <property type="match status" value="1"/>
</dbReference>
<dbReference type="InterPro" id="IPR007502">
    <property type="entry name" value="Helicase-assoc_dom"/>
</dbReference>
<protein>
    <recommendedName>
        <fullName evidence="1">RNA helicase</fullName>
        <ecNumber evidence="1">3.6.4.13</ecNumber>
    </recommendedName>
    <alternativeName>
        <fullName evidence="11">DEAH RNA helicase homolog PRP2</fullName>
    </alternativeName>
</protein>
<keyword evidence="16" id="KW-1185">Reference proteome</keyword>
<dbReference type="PANTHER" id="PTHR18934">
    <property type="entry name" value="ATP-DEPENDENT RNA HELICASE"/>
    <property type="match status" value="1"/>
</dbReference>
<evidence type="ECO:0000256" key="6">
    <source>
        <dbReference type="ARBA" id="ARBA00022806"/>
    </source>
</evidence>
<dbReference type="Proteomes" id="UP000324705">
    <property type="component" value="Chromosome 4B"/>
</dbReference>
<evidence type="ECO:0000256" key="8">
    <source>
        <dbReference type="ARBA" id="ARBA00023187"/>
    </source>
</evidence>
<feature type="domain" description="Helicase ATP-binding" evidence="13">
    <location>
        <begin position="358"/>
        <end position="521"/>
    </location>
</feature>
<feature type="domain" description="Helicase C-terminal" evidence="14">
    <location>
        <begin position="546"/>
        <end position="719"/>
    </location>
</feature>
<dbReference type="CDD" id="cd18791">
    <property type="entry name" value="SF2_C_RHA"/>
    <property type="match status" value="1"/>
</dbReference>
<name>A0A9R0TCW8_TRITD</name>
<dbReference type="Pfam" id="PF00271">
    <property type="entry name" value="Helicase_C"/>
    <property type="match status" value="1"/>
</dbReference>
<proteinExistence type="inferred from homology"/>
<feature type="compositionally biased region" description="Basic and acidic residues" evidence="12">
    <location>
        <begin position="141"/>
        <end position="155"/>
    </location>
</feature>
<dbReference type="Gramene" id="TRITD4Bv1G202920.8">
    <property type="protein sequence ID" value="TRITD4Bv1G202920.8"/>
    <property type="gene ID" value="TRITD4Bv1G202920"/>
</dbReference>
<comment type="catalytic activity">
    <reaction evidence="9">
        <text>ATP + H2O = ADP + phosphate + H(+)</text>
        <dbReference type="Rhea" id="RHEA:13065"/>
        <dbReference type="ChEBI" id="CHEBI:15377"/>
        <dbReference type="ChEBI" id="CHEBI:15378"/>
        <dbReference type="ChEBI" id="CHEBI:30616"/>
        <dbReference type="ChEBI" id="CHEBI:43474"/>
        <dbReference type="ChEBI" id="CHEBI:456216"/>
        <dbReference type="EC" id="3.6.4.13"/>
    </reaction>
</comment>
<dbReference type="Gene3D" id="1.20.120.1080">
    <property type="match status" value="1"/>
</dbReference>
<dbReference type="Pfam" id="PF04408">
    <property type="entry name" value="WHD_HA2"/>
    <property type="match status" value="1"/>
</dbReference>
<evidence type="ECO:0000256" key="1">
    <source>
        <dbReference type="ARBA" id="ARBA00012552"/>
    </source>
</evidence>
<comment type="similarity">
    <text evidence="10">Belongs to the DEAD box helicase family. DEAH subfamily. PRP2 sub-subfamily.</text>
</comment>
<keyword evidence="3" id="KW-0747">Spliceosome</keyword>
<dbReference type="InterPro" id="IPR011709">
    <property type="entry name" value="DEAD-box_helicase_OB_fold"/>
</dbReference>
<dbReference type="SUPFAM" id="SSF52540">
    <property type="entry name" value="P-loop containing nucleoside triphosphate hydrolases"/>
    <property type="match status" value="1"/>
</dbReference>
<dbReference type="EMBL" id="LT934118">
    <property type="protein sequence ID" value="VAI11420.1"/>
    <property type="molecule type" value="Genomic_DNA"/>
</dbReference>
<organism evidence="15 16">
    <name type="scientific">Triticum turgidum subsp. durum</name>
    <name type="common">Durum wheat</name>
    <name type="synonym">Triticum durum</name>
    <dbReference type="NCBI Taxonomy" id="4567"/>
    <lineage>
        <taxon>Eukaryota</taxon>
        <taxon>Viridiplantae</taxon>
        <taxon>Streptophyta</taxon>
        <taxon>Embryophyta</taxon>
        <taxon>Tracheophyta</taxon>
        <taxon>Spermatophyta</taxon>
        <taxon>Magnoliopsida</taxon>
        <taxon>Liliopsida</taxon>
        <taxon>Poales</taxon>
        <taxon>Poaceae</taxon>
        <taxon>BOP clade</taxon>
        <taxon>Pooideae</taxon>
        <taxon>Triticodae</taxon>
        <taxon>Triticeae</taxon>
        <taxon>Triticinae</taxon>
        <taxon>Triticum</taxon>
    </lineage>
</organism>
<evidence type="ECO:0000256" key="12">
    <source>
        <dbReference type="SAM" id="MobiDB-lite"/>
    </source>
</evidence>
<dbReference type="SMART" id="SM00847">
    <property type="entry name" value="HA2"/>
    <property type="match status" value="1"/>
</dbReference>
<dbReference type="PROSITE" id="PS00690">
    <property type="entry name" value="DEAH_ATP_HELICASE"/>
    <property type="match status" value="1"/>
</dbReference>
<sequence>MASDKQLRDWVSDKLMSIQGFSTSVLVHYVIGLAKDSSSAGDLVGKLVEYGFSSSAETSSFAADIYAKVPRKGRGVSNYQKQEREAAKLVKKQSTYKLLADEDDDEVDNHTASSASASSKSRKHFRRKAQDQDDGKDDDETTAHVSERSVRRRTEEVDDEDGDDTLDLFELMLLNIFLLQLMERQLSKEEQEELTRRSQALDKNDTSDLRNFSRQAYLQKRRDKKIDEIRDEILDHEYIFQDVKLTPAEENDFRYKKKIYDLVKEHVESADDVAEYKMPEAYDMGEGVNQEKRFSVAMQRYKFVFDDQIDFVKSSVIEGTQFEDDSDQETIDAKDILKRELQDERKTLPIYKFRDELLKAVDEYQVIVIVGETGSGKTTQIPQYLHEAGYTARGKVACTQPRRVAAMSVAARVSQEMGVKLGHEVGYSIRFEDCTSEKTMIKYMTDGMLLREFLGEPDLAGYSVVMVDEAHERTLSTDILFGLVKDIARFRPDLKLLISSATLDAEKFSDYFDSAPIFKIPGRRYPVEVHYTKAPEADYIDAAIVTILQIHVTQPPGDILVFLTGQEEIETVDEILKHKTRGLGTKIPELNICPIYANLPTELQAKIFEITPEGSRKVVLATNIAETSLTIDGIKYVIDPGFCKIKSYNPRTGMESLLINPISKASANQRAGRSGRTGPGKCFRLYTSYNYMHDLEDNTVPEIQRTNLANVVLTLKSLGIHDLVNFDFMDPPPSEALLKALEQLFALSALNSRGELTKTGRRMAEFPLDPMLSKMIVASEKYKCSDEVMSIASMLSIGNSIFYRPKDKQVYNSWRETDFSTQWCYENYIQVRSMKRARDIRDQLEGLMERVEIEVCSNASDLDAIKKAITSGFFHHSARLQKNGSYRTVKNPQTLLPRWVIYHELVLTTKEYMRQVTELKPEWLVEIAPHYYQLKDVDDAGSKKLPKGQGRAAL</sequence>
<evidence type="ECO:0000256" key="2">
    <source>
        <dbReference type="ARBA" id="ARBA00022664"/>
    </source>
</evidence>
<evidence type="ECO:0000256" key="4">
    <source>
        <dbReference type="ARBA" id="ARBA00022741"/>
    </source>
</evidence>
<dbReference type="FunFam" id="1.20.120.1080:FF:000001">
    <property type="entry name" value="Pre-mRNA-splicing factor ATP-dependent RNA helicase"/>
    <property type="match status" value="1"/>
</dbReference>
<keyword evidence="4" id="KW-0547">Nucleotide-binding</keyword>
<evidence type="ECO:0000259" key="14">
    <source>
        <dbReference type="PROSITE" id="PS51194"/>
    </source>
</evidence>
<evidence type="ECO:0000256" key="7">
    <source>
        <dbReference type="ARBA" id="ARBA00022840"/>
    </source>
</evidence>
<dbReference type="InterPro" id="IPR027417">
    <property type="entry name" value="P-loop_NTPase"/>
</dbReference>
<dbReference type="Pfam" id="PF21010">
    <property type="entry name" value="HA2_C"/>
    <property type="match status" value="1"/>
</dbReference>
<dbReference type="GO" id="GO:0071013">
    <property type="term" value="C:catalytic step 2 spliceosome"/>
    <property type="evidence" value="ECO:0007669"/>
    <property type="project" value="TreeGrafter"/>
</dbReference>
<dbReference type="GO" id="GO:0016787">
    <property type="term" value="F:hydrolase activity"/>
    <property type="evidence" value="ECO:0007669"/>
    <property type="project" value="UniProtKB-KW"/>
</dbReference>
<dbReference type="InterPro" id="IPR048333">
    <property type="entry name" value="HA2_WH"/>
</dbReference>
<evidence type="ECO:0000256" key="9">
    <source>
        <dbReference type="ARBA" id="ARBA00047984"/>
    </source>
</evidence>
<dbReference type="InterPro" id="IPR011545">
    <property type="entry name" value="DEAD/DEAH_box_helicase_dom"/>
</dbReference>
<dbReference type="InterPro" id="IPR002464">
    <property type="entry name" value="DNA/RNA_helicase_DEAH_CS"/>
</dbReference>
<keyword evidence="6" id="KW-0347">Helicase</keyword>
<dbReference type="GO" id="GO:0005524">
    <property type="term" value="F:ATP binding"/>
    <property type="evidence" value="ECO:0007669"/>
    <property type="project" value="UniProtKB-KW"/>
</dbReference>
<keyword evidence="7" id="KW-0067">ATP-binding</keyword>
<accession>A0A9R0TCW8</accession>
<dbReference type="InterPro" id="IPR014001">
    <property type="entry name" value="Helicase_ATP-bd"/>
</dbReference>
<evidence type="ECO:0000256" key="5">
    <source>
        <dbReference type="ARBA" id="ARBA00022801"/>
    </source>
</evidence>
<dbReference type="GO" id="GO:0008380">
    <property type="term" value="P:RNA splicing"/>
    <property type="evidence" value="ECO:0007669"/>
    <property type="project" value="UniProtKB-KW"/>
</dbReference>
<dbReference type="Gene3D" id="3.40.50.300">
    <property type="entry name" value="P-loop containing nucleotide triphosphate hydrolases"/>
    <property type="match status" value="2"/>
</dbReference>
<dbReference type="PANTHER" id="PTHR18934:SF83">
    <property type="entry name" value="PRE-MRNA-SPLICING FACTOR ATP-DEPENDENT RNA HELICASE DHX16"/>
    <property type="match status" value="1"/>
</dbReference>
<evidence type="ECO:0000259" key="13">
    <source>
        <dbReference type="PROSITE" id="PS51192"/>
    </source>
</evidence>
<dbReference type="Pfam" id="PF07717">
    <property type="entry name" value="OB_NTP_bind"/>
    <property type="match status" value="1"/>
</dbReference>
<dbReference type="AlphaFoldDB" id="A0A9R0TCW8"/>
<dbReference type="GO" id="GO:0006397">
    <property type="term" value="P:mRNA processing"/>
    <property type="evidence" value="ECO:0007669"/>
    <property type="project" value="UniProtKB-KW"/>
</dbReference>
<evidence type="ECO:0000256" key="10">
    <source>
        <dbReference type="ARBA" id="ARBA00061257"/>
    </source>
</evidence>
<dbReference type="InterPro" id="IPR001650">
    <property type="entry name" value="Helicase_C-like"/>
</dbReference>
<dbReference type="SMART" id="SM00490">
    <property type="entry name" value="HELICc"/>
    <property type="match status" value="1"/>
</dbReference>
<dbReference type="GO" id="GO:0003723">
    <property type="term" value="F:RNA binding"/>
    <property type="evidence" value="ECO:0007669"/>
    <property type="project" value="TreeGrafter"/>
</dbReference>
<dbReference type="InterPro" id="IPR018247">
    <property type="entry name" value="EF_Hand_1_Ca_BS"/>
</dbReference>
<evidence type="ECO:0000256" key="11">
    <source>
        <dbReference type="ARBA" id="ARBA00077342"/>
    </source>
</evidence>
<dbReference type="PROSITE" id="PS51194">
    <property type="entry name" value="HELICASE_CTER"/>
    <property type="match status" value="1"/>
</dbReference>
<evidence type="ECO:0000313" key="15">
    <source>
        <dbReference type="EMBL" id="VAI11420.1"/>
    </source>
</evidence>
<evidence type="ECO:0000313" key="16">
    <source>
        <dbReference type="Proteomes" id="UP000324705"/>
    </source>
</evidence>
<keyword evidence="5" id="KW-0378">Hydrolase</keyword>
<dbReference type="FunFam" id="3.40.50.300:FF:000594">
    <property type="entry name" value="Pre-mRNA-splicing factor ATP-dependent RNA helicase"/>
    <property type="match status" value="1"/>
</dbReference>
<gene>
    <name evidence="15" type="ORF">TRITD_4Bv1G202920</name>
</gene>
<dbReference type="PROSITE" id="PS00018">
    <property type="entry name" value="EF_HAND_1"/>
    <property type="match status" value="1"/>
</dbReference>
<dbReference type="EC" id="3.6.4.13" evidence="1"/>